<dbReference type="UniPathway" id="UPA00251">
    <property type="reaction ID" value="UER00323"/>
</dbReference>
<comment type="subcellular location">
    <subcellularLocation>
        <location evidence="1 15">Cytoplasm</location>
    </subcellularLocation>
</comment>
<dbReference type="PANTHER" id="PTHR13932:SF6">
    <property type="entry name" value="OXYGEN-INDEPENDENT COPROPORPHYRINOGEN III OXIDASE"/>
    <property type="match status" value="1"/>
</dbReference>
<dbReference type="Pfam" id="PF04055">
    <property type="entry name" value="Radical_SAM"/>
    <property type="match status" value="1"/>
</dbReference>
<evidence type="ECO:0000256" key="11">
    <source>
        <dbReference type="ARBA" id="ARBA00023014"/>
    </source>
</evidence>
<feature type="binding site" evidence="16">
    <location>
        <position position="57"/>
    </location>
    <ligand>
        <name>S-adenosyl-L-methionine</name>
        <dbReference type="ChEBI" id="CHEBI:59789"/>
        <label>1</label>
    </ligand>
</feature>
<evidence type="ECO:0000256" key="1">
    <source>
        <dbReference type="ARBA" id="ARBA00004496"/>
    </source>
</evidence>
<evidence type="ECO:0000256" key="10">
    <source>
        <dbReference type="ARBA" id="ARBA00023004"/>
    </source>
</evidence>
<dbReference type="GO" id="GO:0004109">
    <property type="term" value="F:coproporphyrinogen oxidase activity"/>
    <property type="evidence" value="ECO:0007669"/>
    <property type="project" value="InterPro"/>
</dbReference>
<keyword evidence="8 15" id="KW-0479">Metal-binding</keyword>
<feature type="domain" description="Radical SAM core" evidence="18">
    <location>
        <begin position="48"/>
        <end position="284"/>
    </location>
</feature>
<comment type="caution">
    <text evidence="19">The sequence shown here is derived from an EMBL/GenBank/DDBJ whole genome shotgun (WGS) entry which is preliminary data.</text>
</comment>
<feature type="binding site" evidence="17">
    <location>
        <position position="67"/>
    </location>
    <ligand>
        <name>[4Fe-4S] cluster</name>
        <dbReference type="ChEBI" id="CHEBI:49883"/>
        <note>4Fe-4S-S-AdoMet</note>
    </ligand>
</feature>
<dbReference type="SFLD" id="SFLDS00029">
    <property type="entry name" value="Radical_SAM"/>
    <property type="match status" value="1"/>
</dbReference>
<comment type="function">
    <text evidence="13">Involved in the heme biosynthesis. Catalyzes the anaerobic oxidative decarboxylation of propionate groups of rings A and B of coproporphyrinogen III to yield the vinyl groups in protoporphyrinogen IX.</text>
</comment>
<dbReference type="EC" id="1.3.98.3" evidence="15"/>
<dbReference type="GO" id="GO:0006782">
    <property type="term" value="P:protoporphyrinogen IX biosynthetic process"/>
    <property type="evidence" value="ECO:0007669"/>
    <property type="project" value="UniProtKB-UniPathway"/>
</dbReference>
<evidence type="ECO:0000256" key="3">
    <source>
        <dbReference type="ARBA" id="ARBA00005493"/>
    </source>
</evidence>
<feature type="binding site" evidence="16">
    <location>
        <position position="188"/>
    </location>
    <ligand>
        <name>S-adenosyl-L-methionine</name>
        <dbReference type="ChEBI" id="CHEBI:59789"/>
        <label>2</label>
    </ligand>
</feature>
<feature type="binding site" evidence="16">
    <location>
        <position position="247"/>
    </location>
    <ligand>
        <name>S-adenosyl-L-methionine</name>
        <dbReference type="ChEBI" id="CHEBI:59789"/>
        <label>2</label>
    </ligand>
</feature>
<dbReference type="PIRSF" id="PIRSF000167">
    <property type="entry name" value="HemN"/>
    <property type="match status" value="1"/>
</dbReference>
<keyword evidence="20" id="KW-1185">Reference proteome</keyword>
<dbReference type="InterPro" id="IPR034505">
    <property type="entry name" value="Coproporphyrinogen-III_oxidase"/>
</dbReference>
<evidence type="ECO:0000256" key="17">
    <source>
        <dbReference type="PIRSR" id="PIRSR000167-2"/>
    </source>
</evidence>
<dbReference type="PANTHER" id="PTHR13932">
    <property type="entry name" value="COPROPORPHYRINIGEN III OXIDASE"/>
    <property type="match status" value="1"/>
</dbReference>
<feature type="binding site" evidence="16">
    <location>
        <position position="213"/>
    </location>
    <ligand>
        <name>S-adenosyl-L-methionine</name>
        <dbReference type="ChEBI" id="CHEBI:59789"/>
        <label>2</label>
    </ligand>
</feature>
<dbReference type="Proteomes" id="UP000483379">
    <property type="component" value="Unassembled WGS sequence"/>
</dbReference>
<feature type="binding site" evidence="16">
    <location>
        <begin position="115"/>
        <end position="116"/>
    </location>
    <ligand>
        <name>S-adenosyl-L-methionine</name>
        <dbReference type="ChEBI" id="CHEBI:59789"/>
        <label>2</label>
    </ligand>
</feature>
<dbReference type="Gene3D" id="3.80.30.20">
    <property type="entry name" value="tm_1862 like domain"/>
    <property type="match status" value="1"/>
</dbReference>
<protein>
    <recommendedName>
        <fullName evidence="15">Coproporphyrinogen-III oxidase</fullName>
        <ecNumber evidence="15">1.3.98.3</ecNumber>
    </recommendedName>
</protein>
<dbReference type="InterPro" id="IPR007197">
    <property type="entry name" value="rSAM"/>
</dbReference>
<gene>
    <name evidence="19" type="primary">hemN</name>
    <name evidence="19" type="ORF">G3446_07900</name>
</gene>
<evidence type="ECO:0000256" key="12">
    <source>
        <dbReference type="ARBA" id="ARBA00023244"/>
    </source>
</evidence>
<evidence type="ECO:0000256" key="6">
    <source>
        <dbReference type="ARBA" id="ARBA00022490"/>
    </source>
</evidence>
<sequence length="461" mass="52397">MEQGVSFDLDLIRRYDQSGPRYTSYPTAVEFDESFDGAAYKAACARSNESGRPLSIYFHIPFCDTVCFYCACNKIATKDRSLAQPYLDRVYRELEMQSALFDKSRKVEQLHWGGGTPTFLSNDQMVELMEVTRRHFTLADDDVGEFSIEIDPREADAKSIKILREIGFNRMSLGVQDFDDRVQTAVNRVQTEEQTMAVLNAALDEGFRSISIDLIYGLPFQTVESFSKTLERVIAVNPQRLSIFNYAHLPERFKPQRRINDDDLPAPEVKLDILQSTIARLTDAGYVFIGMDHFARPDDELAVAQRAGTLYRNFQGYSTHADCDLIGIGVTSIGKVDNTYGQNRRGLDEYYADIDAGRLPVFRGIELSRDDLIRRDMITQLICHFELDMRAAEVRWDLQFADYFADSLEKLKGMEADGLVEVTADKIRILPRGRLLVRNICMTFDAYLAAKTGPIGFSKVI</sequence>
<keyword evidence="5 15" id="KW-0004">4Fe-4S</keyword>
<evidence type="ECO:0000256" key="4">
    <source>
        <dbReference type="ARBA" id="ARBA00011245"/>
    </source>
</evidence>
<dbReference type="Pfam" id="PF06969">
    <property type="entry name" value="HemN_C"/>
    <property type="match status" value="1"/>
</dbReference>
<feature type="binding site" evidence="17">
    <location>
        <position position="70"/>
    </location>
    <ligand>
        <name>[4Fe-4S] cluster</name>
        <dbReference type="ChEBI" id="CHEBI:49883"/>
        <note>4Fe-4S-S-AdoMet</note>
    </ligand>
</feature>
<evidence type="ECO:0000313" key="20">
    <source>
        <dbReference type="Proteomes" id="UP000483379"/>
    </source>
</evidence>
<evidence type="ECO:0000256" key="8">
    <source>
        <dbReference type="ARBA" id="ARBA00022723"/>
    </source>
</evidence>
<evidence type="ECO:0000256" key="7">
    <source>
        <dbReference type="ARBA" id="ARBA00022691"/>
    </source>
</evidence>
<name>A0A6M0JYU5_9GAMM</name>
<feature type="binding site" evidence="16">
    <location>
        <position position="176"/>
    </location>
    <ligand>
        <name>S-adenosyl-L-methionine</name>
        <dbReference type="ChEBI" id="CHEBI:59789"/>
        <label>2</label>
    </ligand>
</feature>
<evidence type="ECO:0000256" key="5">
    <source>
        <dbReference type="ARBA" id="ARBA00022485"/>
    </source>
</evidence>
<dbReference type="InterPro" id="IPR006638">
    <property type="entry name" value="Elp3/MiaA/NifB-like_rSAM"/>
</dbReference>
<feature type="binding site" evidence="17">
    <location>
        <position position="63"/>
    </location>
    <ligand>
        <name>[4Fe-4S] cluster</name>
        <dbReference type="ChEBI" id="CHEBI:49883"/>
        <note>4Fe-4S-S-AdoMet</note>
    </ligand>
</feature>
<dbReference type="Gene3D" id="1.10.10.920">
    <property type="match status" value="1"/>
</dbReference>
<feature type="binding site" evidence="16">
    <location>
        <begin position="69"/>
        <end position="71"/>
    </location>
    <ligand>
        <name>S-adenosyl-L-methionine</name>
        <dbReference type="ChEBI" id="CHEBI:59789"/>
        <label>2</label>
    </ligand>
</feature>
<keyword evidence="6 15" id="KW-0963">Cytoplasm</keyword>
<dbReference type="InterPro" id="IPR023404">
    <property type="entry name" value="rSAM_horseshoe"/>
</dbReference>
<dbReference type="SFLD" id="SFLDG01065">
    <property type="entry name" value="anaerobic_coproporphyrinogen-I"/>
    <property type="match status" value="1"/>
</dbReference>
<dbReference type="InterPro" id="IPR058240">
    <property type="entry name" value="rSAM_sf"/>
</dbReference>
<evidence type="ECO:0000256" key="16">
    <source>
        <dbReference type="PIRSR" id="PIRSR000167-1"/>
    </source>
</evidence>
<feature type="binding site" evidence="16">
    <location>
        <position position="114"/>
    </location>
    <ligand>
        <name>S-adenosyl-L-methionine</name>
        <dbReference type="ChEBI" id="CHEBI:59789"/>
        <label>1</label>
    </ligand>
</feature>
<dbReference type="SUPFAM" id="SSF102114">
    <property type="entry name" value="Radical SAM enzymes"/>
    <property type="match status" value="1"/>
</dbReference>
<dbReference type="SMART" id="SM00729">
    <property type="entry name" value="Elp3"/>
    <property type="match status" value="1"/>
</dbReference>
<dbReference type="PROSITE" id="PS51918">
    <property type="entry name" value="RADICAL_SAM"/>
    <property type="match status" value="1"/>
</dbReference>
<keyword evidence="7 15" id="KW-0949">S-adenosyl-L-methionine</keyword>
<reference evidence="19 20" key="1">
    <citation type="submission" date="2020-02" db="EMBL/GenBank/DDBJ databases">
        <title>Genome sequences of Thiorhodococcus mannitoliphagus and Thiorhodococcus minor, purple sulfur photosynthetic bacteria in the gammaproteobacterial family, Chromatiaceae.</title>
        <authorList>
            <person name="Aviles F.A."/>
            <person name="Meyer T.E."/>
            <person name="Kyndt J.A."/>
        </authorList>
    </citation>
    <scope>NUCLEOTIDE SEQUENCE [LARGE SCALE GENOMIC DNA]</scope>
    <source>
        <strain evidence="19 20">DSM 11518</strain>
    </source>
</reference>
<keyword evidence="12 15" id="KW-0627">Porphyrin biosynthesis</keyword>
<dbReference type="InterPro" id="IPR010723">
    <property type="entry name" value="HemN_C"/>
</dbReference>
<dbReference type="AlphaFoldDB" id="A0A6M0JYU5"/>
<dbReference type="RefSeq" id="WP_164452284.1">
    <property type="nucleotide sequence ID" value="NZ_JAAIJQ010000017.1"/>
</dbReference>
<dbReference type="NCBIfam" id="TIGR00538">
    <property type="entry name" value="hemN"/>
    <property type="match status" value="1"/>
</dbReference>
<comment type="catalytic activity">
    <reaction evidence="14 15">
        <text>coproporphyrinogen III + 2 S-adenosyl-L-methionine = protoporphyrinogen IX + 2 5'-deoxyadenosine + 2 L-methionine + 2 CO2</text>
        <dbReference type="Rhea" id="RHEA:15425"/>
        <dbReference type="ChEBI" id="CHEBI:16526"/>
        <dbReference type="ChEBI" id="CHEBI:17319"/>
        <dbReference type="ChEBI" id="CHEBI:57307"/>
        <dbReference type="ChEBI" id="CHEBI:57309"/>
        <dbReference type="ChEBI" id="CHEBI:57844"/>
        <dbReference type="ChEBI" id="CHEBI:59789"/>
        <dbReference type="EC" id="1.3.98.3"/>
    </reaction>
</comment>
<dbReference type="GO" id="GO:0005737">
    <property type="term" value="C:cytoplasm"/>
    <property type="evidence" value="ECO:0007669"/>
    <property type="project" value="UniProtKB-SubCell"/>
</dbReference>
<comment type="subunit">
    <text evidence="4">Monomer.</text>
</comment>
<dbReference type="CDD" id="cd01335">
    <property type="entry name" value="Radical_SAM"/>
    <property type="match status" value="1"/>
</dbReference>
<feature type="binding site" evidence="16">
    <location>
        <position position="333"/>
    </location>
    <ligand>
        <name>S-adenosyl-L-methionine</name>
        <dbReference type="ChEBI" id="CHEBI:59789"/>
        <label>1</label>
    </ligand>
</feature>
<comment type="similarity">
    <text evidence="3 15">Belongs to the anaerobic coproporphyrinogen-III oxidase family.</text>
</comment>
<dbReference type="GO" id="GO:0051989">
    <property type="term" value="F:coproporphyrinogen dehydrogenase activity"/>
    <property type="evidence" value="ECO:0007669"/>
    <property type="project" value="UniProtKB-EC"/>
</dbReference>
<accession>A0A6M0JYU5</accession>
<evidence type="ECO:0000313" key="19">
    <source>
        <dbReference type="EMBL" id="NEV61813.1"/>
    </source>
</evidence>
<organism evidence="19 20">
    <name type="scientific">Thiorhodococcus minor</name>
    <dbReference type="NCBI Taxonomy" id="57489"/>
    <lineage>
        <taxon>Bacteria</taxon>
        <taxon>Pseudomonadati</taxon>
        <taxon>Pseudomonadota</taxon>
        <taxon>Gammaproteobacteria</taxon>
        <taxon>Chromatiales</taxon>
        <taxon>Chromatiaceae</taxon>
        <taxon>Thiorhodococcus</taxon>
    </lineage>
</organism>
<feature type="binding site" evidence="16">
    <location>
        <position position="149"/>
    </location>
    <ligand>
        <name>S-adenosyl-L-methionine</name>
        <dbReference type="ChEBI" id="CHEBI:59789"/>
        <label>1</label>
    </ligand>
</feature>
<dbReference type="InterPro" id="IPR004558">
    <property type="entry name" value="Coprogen_oxidase_HemN"/>
</dbReference>
<evidence type="ECO:0000256" key="14">
    <source>
        <dbReference type="ARBA" id="ARBA00048321"/>
    </source>
</evidence>
<dbReference type="SFLD" id="SFLDG01082">
    <property type="entry name" value="B12-binding_domain_containing"/>
    <property type="match status" value="1"/>
</dbReference>
<evidence type="ECO:0000259" key="18">
    <source>
        <dbReference type="PROSITE" id="PS51918"/>
    </source>
</evidence>
<dbReference type="FunFam" id="3.80.30.20:FF:000012">
    <property type="entry name" value="Coproporphyrinogen-III oxidase"/>
    <property type="match status" value="1"/>
</dbReference>
<keyword evidence="9 15" id="KW-0560">Oxidoreductase</keyword>
<comment type="cofactor">
    <cofactor evidence="15 17">
        <name>[4Fe-4S] cluster</name>
        <dbReference type="ChEBI" id="CHEBI:49883"/>
    </cofactor>
    <text evidence="15 17">Binds 1 [4Fe-4S] cluster. The cluster is coordinated with 3 cysteines and an exchangeable S-adenosyl-L-methionine.</text>
</comment>
<proteinExistence type="inferred from homology"/>
<keyword evidence="11 15" id="KW-0411">Iron-sulfur</keyword>
<dbReference type="GO" id="GO:0051539">
    <property type="term" value="F:4 iron, 4 sulfur cluster binding"/>
    <property type="evidence" value="ECO:0007669"/>
    <property type="project" value="UniProtKB-KW"/>
</dbReference>
<keyword evidence="10 15" id="KW-0408">Iron</keyword>
<dbReference type="GO" id="GO:0046872">
    <property type="term" value="F:metal ion binding"/>
    <property type="evidence" value="ECO:0007669"/>
    <property type="project" value="UniProtKB-KW"/>
</dbReference>
<dbReference type="EMBL" id="JAAIJQ010000017">
    <property type="protein sequence ID" value="NEV61813.1"/>
    <property type="molecule type" value="Genomic_DNA"/>
</dbReference>
<evidence type="ECO:0000256" key="2">
    <source>
        <dbReference type="ARBA" id="ARBA00004785"/>
    </source>
</evidence>
<comment type="pathway">
    <text evidence="2 15">Porphyrin-containing compound metabolism; protoporphyrin-IX biosynthesis; protoporphyrinogen-IX from coproporphyrinogen-III (AdoMet route): step 1/1.</text>
</comment>
<evidence type="ECO:0000256" key="13">
    <source>
        <dbReference type="ARBA" id="ARBA00024295"/>
    </source>
</evidence>
<dbReference type="FunFam" id="1.10.10.920:FF:000001">
    <property type="entry name" value="Coproporphyrinogen-III oxidase"/>
    <property type="match status" value="1"/>
</dbReference>
<evidence type="ECO:0000256" key="9">
    <source>
        <dbReference type="ARBA" id="ARBA00023002"/>
    </source>
</evidence>
<evidence type="ECO:0000256" key="15">
    <source>
        <dbReference type="PIRNR" id="PIRNR000167"/>
    </source>
</evidence>